<keyword evidence="10 12" id="KW-0472">Membrane</keyword>
<name>A0ABP0V262_9BRYO</name>
<dbReference type="PROSITE" id="PS51257">
    <property type="entry name" value="PROKAR_LIPOPROTEIN"/>
    <property type="match status" value="1"/>
</dbReference>
<keyword evidence="14" id="KW-1185">Reference proteome</keyword>
<evidence type="ECO:0000256" key="7">
    <source>
        <dbReference type="ARBA" id="ARBA00022968"/>
    </source>
</evidence>
<evidence type="ECO:0000256" key="8">
    <source>
        <dbReference type="ARBA" id="ARBA00022989"/>
    </source>
</evidence>
<comment type="subcellular location">
    <subcellularLocation>
        <location evidence="1 12">Golgi apparatus membrane</location>
        <topology evidence="1 12">Single-pass type II membrane protein</topology>
    </subcellularLocation>
</comment>
<evidence type="ECO:0000256" key="1">
    <source>
        <dbReference type="ARBA" id="ARBA00004323"/>
    </source>
</evidence>
<protein>
    <recommendedName>
        <fullName evidence="12">Hexosyltransferase</fullName>
        <ecNumber evidence="12">2.4.1.-</ecNumber>
    </recommendedName>
</protein>
<dbReference type="PANTHER" id="PTHR11214:SF74">
    <property type="entry name" value="HYDROXYPROLINE O-GALACTOSYLTRANSFERASE HPGT1"/>
    <property type="match status" value="1"/>
</dbReference>
<keyword evidence="5" id="KW-0808">Transferase</keyword>
<evidence type="ECO:0000313" key="13">
    <source>
        <dbReference type="EMBL" id="CAK9236424.1"/>
    </source>
</evidence>
<keyword evidence="9 12" id="KW-0333">Golgi apparatus</keyword>
<evidence type="ECO:0000256" key="9">
    <source>
        <dbReference type="ARBA" id="ARBA00023034"/>
    </source>
</evidence>
<proteinExistence type="inferred from homology"/>
<keyword evidence="6 12" id="KW-0812">Transmembrane</keyword>
<comment type="pathway">
    <text evidence="2">Protein modification; protein glycosylation.</text>
</comment>
<evidence type="ECO:0000313" key="14">
    <source>
        <dbReference type="Proteomes" id="UP001497512"/>
    </source>
</evidence>
<evidence type="ECO:0000256" key="3">
    <source>
        <dbReference type="ARBA" id="ARBA00008661"/>
    </source>
</evidence>
<dbReference type="InterPro" id="IPR002659">
    <property type="entry name" value="Glyco_trans_31"/>
</dbReference>
<keyword evidence="11 12" id="KW-0464">Manganese</keyword>
<dbReference type="EMBL" id="OZ019901">
    <property type="protein sequence ID" value="CAK9236424.1"/>
    <property type="molecule type" value="Genomic_DNA"/>
</dbReference>
<reference evidence="13" key="1">
    <citation type="submission" date="2024-02" db="EMBL/GenBank/DDBJ databases">
        <authorList>
            <consortium name="ELIXIR-Norway"/>
            <consortium name="Elixir Norway"/>
        </authorList>
    </citation>
    <scope>NUCLEOTIDE SEQUENCE</scope>
</reference>
<dbReference type="Proteomes" id="UP001497512">
    <property type="component" value="Chromosome 9"/>
</dbReference>
<accession>A0ABP0V262</accession>
<organism evidence="13 14">
    <name type="scientific">Sphagnum troendelagicum</name>
    <dbReference type="NCBI Taxonomy" id="128251"/>
    <lineage>
        <taxon>Eukaryota</taxon>
        <taxon>Viridiplantae</taxon>
        <taxon>Streptophyta</taxon>
        <taxon>Embryophyta</taxon>
        <taxon>Bryophyta</taxon>
        <taxon>Sphagnophytina</taxon>
        <taxon>Sphagnopsida</taxon>
        <taxon>Sphagnales</taxon>
        <taxon>Sphagnaceae</taxon>
        <taxon>Sphagnum</taxon>
    </lineage>
</organism>
<gene>
    <name evidence="13" type="ORF">CSSPTR1EN2_LOCUS22885</name>
</gene>
<sequence>MGGASKGAPLRLSRAQQAKSSMTSLLLLMISLFACFYTAGRLWQDAEMRYLLAGNSEKRFHQDGGSLSVDETLKLLDCKDQQKRLTEAELELAAAKSKGYVSKYGVSSNGTAAGHRLHAVVGVMTSFGSLSRREAIRKNLMPSGTTVQELEDNKGIVIRFVIGRSANGGDMSDKQIDRENSDTNDFLILGDHVESDDNLTHKTKLYFSTAVESWDADFYLKVDDNILVNIDKLGVMLASHWDKPRVYIGCMKSGEVISDPNAQWYEPEWWRFGEQKSEYHRHAAGQMYALSRALAQYISINSASLHDYQNEDVSVGAWMLGLEVELVDDRKLCCGASTGWSLLLGGICTTQ</sequence>
<dbReference type="PANTHER" id="PTHR11214">
    <property type="entry name" value="BETA-1,3-N-ACETYLGLUCOSAMINYLTRANSFERASE"/>
    <property type="match status" value="1"/>
</dbReference>
<keyword evidence="8 12" id="KW-1133">Transmembrane helix</keyword>
<comment type="similarity">
    <text evidence="3 12">Belongs to the glycosyltransferase 31 family.</text>
</comment>
<evidence type="ECO:0000256" key="10">
    <source>
        <dbReference type="ARBA" id="ARBA00023136"/>
    </source>
</evidence>
<comment type="cofactor">
    <cofactor evidence="12">
        <name>Mn(2+)</name>
        <dbReference type="ChEBI" id="CHEBI:29035"/>
    </cofactor>
</comment>
<evidence type="ECO:0000256" key="2">
    <source>
        <dbReference type="ARBA" id="ARBA00004922"/>
    </source>
</evidence>
<dbReference type="Pfam" id="PF01762">
    <property type="entry name" value="Galactosyl_T"/>
    <property type="match status" value="1"/>
</dbReference>
<dbReference type="Gene3D" id="3.90.550.50">
    <property type="match status" value="1"/>
</dbReference>
<keyword evidence="7 12" id="KW-0735">Signal-anchor</keyword>
<feature type="transmembrane region" description="Helical" evidence="12">
    <location>
        <begin position="20"/>
        <end position="39"/>
    </location>
</feature>
<evidence type="ECO:0000256" key="4">
    <source>
        <dbReference type="ARBA" id="ARBA00022676"/>
    </source>
</evidence>
<evidence type="ECO:0000256" key="11">
    <source>
        <dbReference type="ARBA" id="ARBA00023211"/>
    </source>
</evidence>
<evidence type="ECO:0000256" key="5">
    <source>
        <dbReference type="ARBA" id="ARBA00022679"/>
    </source>
</evidence>
<evidence type="ECO:0000256" key="6">
    <source>
        <dbReference type="ARBA" id="ARBA00022692"/>
    </source>
</evidence>
<evidence type="ECO:0000256" key="12">
    <source>
        <dbReference type="RuleBase" id="RU363063"/>
    </source>
</evidence>
<dbReference type="EC" id="2.4.1.-" evidence="12"/>
<keyword evidence="4 12" id="KW-0328">Glycosyltransferase</keyword>